<name>A0A3N4IU17_ASCIM</name>
<proteinExistence type="predicted"/>
<evidence type="ECO:0000313" key="2">
    <source>
        <dbReference type="EMBL" id="RPA87751.1"/>
    </source>
</evidence>
<accession>A0A3N4IU17</accession>
<dbReference type="Proteomes" id="UP000275078">
    <property type="component" value="Unassembled WGS sequence"/>
</dbReference>
<feature type="compositionally biased region" description="Low complexity" evidence="1">
    <location>
        <begin position="27"/>
        <end position="43"/>
    </location>
</feature>
<feature type="compositionally biased region" description="Basic and acidic residues" evidence="1">
    <location>
        <begin position="53"/>
        <end position="65"/>
    </location>
</feature>
<feature type="region of interest" description="Disordered" evidence="1">
    <location>
        <begin position="1"/>
        <end position="65"/>
    </location>
</feature>
<reference evidence="2 3" key="1">
    <citation type="journal article" date="2018" name="Nat. Ecol. Evol.">
        <title>Pezizomycetes genomes reveal the molecular basis of ectomycorrhizal truffle lifestyle.</title>
        <authorList>
            <person name="Murat C."/>
            <person name="Payen T."/>
            <person name="Noel B."/>
            <person name="Kuo A."/>
            <person name="Morin E."/>
            <person name="Chen J."/>
            <person name="Kohler A."/>
            <person name="Krizsan K."/>
            <person name="Balestrini R."/>
            <person name="Da Silva C."/>
            <person name="Montanini B."/>
            <person name="Hainaut M."/>
            <person name="Levati E."/>
            <person name="Barry K.W."/>
            <person name="Belfiori B."/>
            <person name="Cichocki N."/>
            <person name="Clum A."/>
            <person name="Dockter R.B."/>
            <person name="Fauchery L."/>
            <person name="Guy J."/>
            <person name="Iotti M."/>
            <person name="Le Tacon F."/>
            <person name="Lindquist E.A."/>
            <person name="Lipzen A."/>
            <person name="Malagnac F."/>
            <person name="Mello A."/>
            <person name="Molinier V."/>
            <person name="Miyauchi S."/>
            <person name="Poulain J."/>
            <person name="Riccioni C."/>
            <person name="Rubini A."/>
            <person name="Sitrit Y."/>
            <person name="Splivallo R."/>
            <person name="Traeger S."/>
            <person name="Wang M."/>
            <person name="Zifcakova L."/>
            <person name="Wipf D."/>
            <person name="Zambonelli A."/>
            <person name="Paolocci F."/>
            <person name="Nowrousian M."/>
            <person name="Ottonello S."/>
            <person name="Baldrian P."/>
            <person name="Spatafora J.W."/>
            <person name="Henrissat B."/>
            <person name="Nagy L.G."/>
            <person name="Aury J.M."/>
            <person name="Wincker P."/>
            <person name="Grigoriev I.V."/>
            <person name="Bonfante P."/>
            <person name="Martin F.M."/>
        </authorList>
    </citation>
    <scope>NUCLEOTIDE SEQUENCE [LARGE SCALE GENOMIC DNA]</scope>
    <source>
        <strain evidence="2 3">RN42</strain>
    </source>
</reference>
<keyword evidence="3" id="KW-1185">Reference proteome</keyword>
<feature type="compositionally biased region" description="Polar residues" evidence="1">
    <location>
        <begin position="10"/>
        <end position="24"/>
    </location>
</feature>
<dbReference type="EMBL" id="ML119646">
    <property type="protein sequence ID" value="RPA87751.1"/>
    <property type="molecule type" value="Genomic_DNA"/>
</dbReference>
<protein>
    <submittedName>
        <fullName evidence="2">Uncharacterized protein</fullName>
    </submittedName>
</protein>
<sequence length="99" mass="10639">MGIPMYGNSEKPSASGTVSASNAETDAPQYSTTTSAPTASAQALDSNVLNPDNSKEAIGEDARIPLGEREVDKEIDREEAIKLYEERMEEEYAKREGGA</sequence>
<organism evidence="2 3">
    <name type="scientific">Ascobolus immersus RN42</name>
    <dbReference type="NCBI Taxonomy" id="1160509"/>
    <lineage>
        <taxon>Eukaryota</taxon>
        <taxon>Fungi</taxon>
        <taxon>Dikarya</taxon>
        <taxon>Ascomycota</taxon>
        <taxon>Pezizomycotina</taxon>
        <taxon>Pezizomycetes</taxon>
        <taxon>Pezizales</taxon>
        <taxon>Ascobolaceae</taxon>
        <taxon>Ascobolus</taxon>
    </lineage>
</organism>
<evidence type="ECO:0000313" key="3">
    <source>
        <dbReference type="Proteomes" id="UP000275078"/>
    </source>
</evidence>
<gene>
    <name evidence="2" type="ORF">BJ508DRAFT_357338</name>
</gene>
<dbReference type="AlphaFoldDB" id="A0A3N4IU17"/>
<evidence type="ECO:0000256" key="1">
    <source>
        <dbReference type="SAM" id="MobiDB-lite"/>
    </source>
</evidence>